<evidence type="ECO:0008006" key="3">
    <source>
        <dbReference type="Google" id="ProtNLM"/>
    </source>
</evidence>
<dbReference type="EMBL" id="BHXC01000007">
    <property type="protein sequence ID" value="GCB94385.1"/>
    <property type="molecule type" value="Genomic_DNA"/>
</dbReference>
<comment type="caution">
    <text evidence="1">The sequence shown here is derived from an EMBL/GenBank/DDBJ whole genome shotgun (WGS) entry which is preliminary data.</text>
</comment>
<dbReference type="Proteomes" id="UP000288351">
    <property type="component" value="Unassembled WGS sequence"/>
</dbReference>
<evidence type="ECO:0000313" key="1">
    <source>
        <dbReference type="EMBL" id="GCB94385.1"/>
    </source>
</evidence>
<protein>
    <recommendedName>
        <fullName evidence="3">Glycosyltransferase</fullName>
    </recommendedName>
</protein>
<sequence>MTGFDAVFLSYDEPMADSLCCRLQRALGGTVKRLHGVHGMRRAYRLCAEVVDQEQFFLADGDFAINADFSPAEVEPLDEGVSMRVWRAVNPVNGLSYGYGGLKLIRRSALREMGEAVDVLAALPGRVEFAQQTAGITRFNQSPFHAWKAGFRECAMLARGSEYGMAEDDARHRVAAWINSQDGEFATYAAAGAREGVALDRAAAREPKVFDHLNDPSWLRSRFAAAHGDQAVAG</sequence>
<organism evidence="1 2">
    <name type="scientific">Streptomyces noursei</name>
    <name type="common">Streptomyces albulus</name>
    <dbReference type="NCBI Taxonomy" id="1971"/>
    <lineage>
        <taxon>Bacteria</taxon>
        <taxon>Bacillati</taxon>
        <taxon>Actinomycetota</taxon>
        <taxon>Actinomycetes</taxon>
        <taxon>Kitasatosporales</taxon>
        <taxon>Streptomycetaceae</taxon>
        <taxon>Streptomyces</taxon>
    </lineage>
</organism>
<proteinExistence type="predicted"/>
<evidence type="ECO:0000313" key="2">
    <source>
        <dbReference type="Proteomes" id="UP000288351"/>
    </source>
</evidence>
<name>A0A401R9R1_STRNR</name>
<gene>
    <name evidence="1" type="ORF">SALB_07184</name>
</gene>
<accession>A0A401R9R1</accession>
<dbReference type="RefSeq" id="WP_016570777.1">
    <property type="nucleotide sequence ID" value="NZ_BHXC01000007.1"/>
</dbReference>
<dbReference type="AlphaFoldDB" id="A0A401R9R1"/>
<reference evidence="1 2" key="1">
    <citation type="journal article" date="2019" name="Microbiol. Resour. Announc.">
        <title>Draft Genome Sequence of the Most Traditional epsilon-Poly-l-Lysine Producer, Streptomyces albulus NBRC14147.</title>
        <authorList>
            <person name="Yamanaka K."/>
            <person name="Hamano Y."/>
        </authorList>
    </citation>
    <scope>NUCLEOTIDE SEQUENCE [LARGE SCALE GENOMIC DNA]</scope>
    <source>
        <strain evidence="1 2">NBRC 14147</strain>
    </source>
</reference>